<keyword evidence="1" id="KW-0645">Protease</keyword>
<dbReference type="Pfam" id="PF13337">
    <property type="entry name" value="BrxL_ATPase"/>
    <property type="match status" value="1"/>
</dbReference>
<dbReference type="STRING" id="1121331.SAMN02745248_00451"/>
<dbReference type="EMBL" id="FRAD01000004">
    <property type="protein sequence ID" value="SHJ57688.1"/>
    <property type="molecule type" value="Genomic_DNA"/>
</dbReference>
<dbReference type="GO" id="GO:0006508">
    <property type="term" value="P:proteolysis"/>
    <property type="evidence" value="ECO:0007669"/>
    <property type="project" value="UniProtKB-KW"/>
</dbReference>
<dbReference type="Proteomes" id="UP000183952">
    <property type="component" value="Unassembled WGS sequence"/>
</dbReference>
<dbReference type="GO" id="GO:0008233">
    <property type="term" value="F:peptidase activity"/>
    <property type="evidence" value="ECO:0007669"/>
    <property type="project" value="UniProtKB-KW"/>
</dbReference>
<dbReference type="OrthoDB" id="5297084at2"/>
<gene>
    <name evidence="1" type="ORF">SAMN02745248_00451</name>
</gene>
<sequence length="127" mass="14324">MLDNSLSGRDTKAIKKTMSGILKLIHPDMDVTKEEIQEYLEFAMEGGMRVKEQLKRRGGLEFFGVNFRNVDKETQMAKQIFLKEMVSGVGSMIAPLDIGEVYTVITKDERMFPVKIETNLIVGGGTY</sequence>
<protein>
    <submittedName>
        <fullName evidence="1">Putative ATP-dependent Lon protease</fullName>
    </submittedName>
</protein>
<proteinExistence type="predicted"/>
<evidence type="ECO:0000313" key="2">
    <source>
        <dbReference type="Proteomes" id="UP000183952"/>
    </source>
</evidence>
<accession>A0A1M6KFJ6</accession>
<keyword evidence="2" id="KW-1185">Reference proteome</keyword>
<dbReference type="AlphaFoldDB" id="A0A1M6KFJ6"/>
<reference evidence="1 2" key="1">
    <citation type="submission" date="2016-11" db="EMBL/GenBank/DDBJ databases">
        <authorList>
            <person name="Jaros S."/>
            <person name="Januszkiewicz K."/>
            <person name="Wedrychowicz H."/>
        </authorList>
    </citation>
    <scope>NUCLEOTIDE SEQUENCE [LARGE SCALE GENOMIC DNA]</scope>
    <source>
        <strain evidence="1 2">DSM 3090</strain>
    </source>
</reference>
<name>A0A1M6KFJ6_9CLOT</name>
<keyword evidence="1" id="KW-0378">Hydrolase</keyword>
<organism evidence="1 2">
    <name type="scientific">Hathewaya proteolytica DSM 3090</name>
    <dbReference type="NCBI Taxonomy" id="1121331"/>
    <lineage>
        <taxon>Bacteria</taxon>
        <taxon>Bacillati</taxon>
        <taxon>Bacillota</taxon>
        <taxon>Clostridia</taxon>
        <taxon>Eubacteriales</taxon>
        <taxon>Clostridiaceae</taxon>
        <taxon>Hathewaya</taxon>
    </lineage>
</organism>
<dbReference type="InterPro" id="IPR014061">
    <property type="entry name" value="BrxL-like"/>
</dbReference>
<evidence type="ECO:0000313" key="1">
    <source>
        <dbReference type="EMBL" id="SHJ57688.1"/>
    </source>
</evidence>